<name>A0A8J3C4K0_9ACTN</name>
<sequence length="184" mass="19025">MSAVDAGEVTGLDQCIAYAQHLAGEAGQHGPDGNEDYLGRLAAARVTGAGLTTGRDMQDAFAAAAAAAAAHTDQLTQQKTVQEAYDMTDGAGDKDFQRGEQSTPNRHEILRDYQSWGGRTSLAEQAATARRNLLGQLRDLTAVLAAGGAAEEGITAAELEQIRSAALRLAAAADTATDQLGGAR</sequence>
<reference evidence="1" key="1">
    <citation type="journal article" date="2014" name="Int. J. Syst. Evol. Microbiol.">
        <title>Complete genome sequence of Corynebacterium casei LMG S-19264T (=DSM 44701T), isolated from a smear-ripened cheese.</title>
        <authorList>
            <consortium name="US DOE Joint Genome Institute (JGI-PGF)"/>
            <person name="Walter F."/>
            <person name="Albersmeier A."/>
            <person name="Kalinowski J."/>
            <person name="Ruckert C."/>
        </authorList>
    </citation>
    <scope>NUCLEOTIDE SEQUENCE</scope>
    <source>
        <strain evidence="1">CGMCC 4.7299</strain>
    </source>
</reference>
<reference evidence="1" key="2">
    <citation type="submission" date="2020-09" db="EMBL/GenBank/DDBJ databases">
        <authorList>
            <person name="Sun Q."/>
            <person name="Zhou Y."/>
        </authorList>
    </citation>
    <scope>NUCLEOTIDE SEQUENCE</scope>
    <source>
        <strain evidence="1">CGMCC 4.7299</strain>
    </source>
</reference>
<dbReference type="Proteomes" id="UP000656042">
    <property type="component" value="Unassembled WGS sequence"/>
</dbReference>
<dbReference type="RefSeq" id="WP_189082741.1">
    <property type="nucleotide sequence ID" value="NZ_BMMX01000058.1"/>
</dbReference>
<gene>
    <name evidence="1" type="ORF">GCM10012284_60440</name>
</gene>
<evidence type="ECO:0000313" key="2">
    <source>
        <dbReference type="Proteomes" id="UP000656042"/>
    </source>
</evidence>
<accession>A0A8J3C4K0</accession>
<organism evidence="1 2">
    <name type="scientific">Mangrovihabitans endophyticus</name>
    <dbReference type="NCBI Taxonomy" id="1751298"/>
    <lineage>
        <taxon>Bacteria</taxon>
        <taxon>Bacillati</taxon>
        <taxon>Actinomycetota</taxon>
        <taxon>Actinomycetes</taxon>
        <taxon>Micromonosporales</taxon>
        <taxon>Micromonosporaceae</taxon>
        <taxon>Mangrovihabitans</taxon>
    </lineage>
</organism>
<evidence type="ECO:0000313" key="1">
    <source>
        <dbReference type="EMBL" id="GGL17752.1"/>
    </source>
</evidence>
<dbReference type="AlphaFoldDB" id="A0A8J3C4K0"/>
<proteinExistence type="predicted"/>
<comment type="caution">
    <text evidence="1">The sequence shown here is derived from an EMBL/GenBank/DDBJ whole genome shotgun (WGS) entry which is preliminary data.</text>
</comment>
<protein>
    <submittedName>
        <fullName evidence="1">Uncharacterized protein</fullName>
    </submittedName>
</protein>
<keyword evidence="2" id="KW-1185">Reference proteome</keyword>
<dbReference type="EMBL" id="BMMX01000058">
    <property type="protein sequence ID" value="GGL17752.1"/>
    <property type="molecule type" value="Genomic_DNA"/>
</dbReference>